<evidence type="ECO:0000313" key="2">
    <source>
        <dbReference type="EMBL" id="KNZ59474.1"/>
    </source>
</evidence>
<feature type="compositionally biased region" description="Polar residues" evidence="1">
    <location>
        <begin position="180"/>
        <end position="190"/>
    </location>
</feature>
<dbReference type="VEuPathDB" id="FungiDB:VP01_1725g6"/>
<sequence>MPSPSRSGPEPFYHGELSVSQRPHRRLPRYMAKRPLLTIVIPTLMERIGKEEERAQEVSCFSPFTPESSRSEAGSCTGEEVECKTGEDLPDPAGVVDVDQQTMLKMMVEQEEHPHRNVPRFGTRWSRRLQQSCLQPIFHLALQGTTSTPPRRRRLATLSAIPCSQIHCENQPPSLPGNPTLFNSRRTSNPFDYRSTLRPPKTATLPARCK</sequence>
<feature type="compositionally biased region" description="Polar residues" evidence="1">
    <location>
        <begin position="65"/>
        <end position="74"/>
    </location>
</feature>
<comment type="caution">
    <text evidence="2">The sequence shown here is derived from an EMBL/GenBank/DDBJ whole genome shotgun (WGS) entry which is preliminary data.</text>
</comment>
<name>A0A0L6VFG4_9BASI</name>
<protein>
    <submittedName>
        <fullName evidence="2">Uncharacterized protein</fullName>
    </submittedName>
</protein>
<proteinExistence type="predicted"/>
<keyword evidence="3" id="KW-1185">Reference proteome</keyword>
<feature type="region of interest" description="Disordered" evidence="1">
    <location>
        <begin position="1"/>
        <end position="25"/>
    </location>
</feature>
<accession>A0A0L6VFG4</accession>
<organism evidence="2 3">
    <name type="scientific">Puccinia sorghi</name>
    <dbReference type="NCBI Taxonomy" id="27349"/>
    <lineage>
        <taxon>Eukaryota</taxon>
        <taxon>Fungi</taxon>
        <taxon>Dikarya</taxon>
        <taxon>Basidiomycota</taxon>
        <taxon>Pucciniomycotina</taxon>
        <taxon>Pucciniomycetes</taxon>
        <taxon>Pucciniales</taxon>
        <taxon>Pucciniaceae</taxon>
        <taxon>Puccinia</taxon>
    </lineage>
</organism>
<dbReference type="OrthoDB" id="2499848at2759"/>
<feature type="region of interest" description="Disordered" evidence="1">
    <location>
        <begin position="59"/>
        <end position="91"/>
    </location>
</feature>
<evidence type="ECO:0000313" key="3">
    <source>
        <dbReference type="Proteomes" id="UP000037035"/>
    </source>
</evidence>
<dbReference type="Proteomes" id="UP000037035">
    <property type="component" value="Unassembled WGS sequence"/>
</dbReference>
<dbReference type="AlphaFoldDB" id="A0A0L6VFG4"/>
<reference evidence="2 3" key="1">
    <citation type="submission" date="2015-08" db="EMBL/GenBank/DDBJ databases">
        <title>Next Generation Sequencing and Analysis of the Genome of Puccinia sorghi L Schw, the Causal Agent of Maize Common Rust.</title>
        <authorList>
            <person name="Rochi L."/>
            <person name="Burguener G."/>
            <person name="Darino M."/>
            <person name="Turjanski A."/>
            <person name="Kreff E."/>
            <person name="Dieguez M.J."/>
            <person name="Sacco F."/>
        </authorList>
    </citation>
    <scope>NUCLEOTIDE SEQUENCE [LARGE SCALE GENOMIC DNA]</scope>
    <source>
        <strain evidence="2 3">RO10H11247</strain>
    </source>
</reference>
<evidence type="ECO:0000256" key="1">
    <source>
        <dbReference type="SAM" id="MobiDB-lite"/>
    </source>
</evidence>
<gene>
    <name evidence="2" type="ORF">VP01_1725g6</name>
</gene>
<dbReference type="EMBL" id="LAVV01006532">
    <property type="protein sequence ID" value="KNZ59474.1"/>
    <property type="molecule type" value="Genomic_DNA"/>
</dbReference>
<feature type="region of interest" description="Disordered" evidence="1">
    <location>
        <begin position="169"/>
        <end position="210"/>
    </location>
</feature>